<reference evidence="2 3" key="1">
    <citation type="submission" date="2017-07" db="EMBL/GenBank/DDBJ databases">
        <title>Mechanisms for carbon and nitrogen cycling indicate functional differentiation within the Candidate Phyla Radiation.</title>
        <authorList>
            <person name="Danczak R.E."/>
            <person name="Johnston M.D."/>
            <person name="Kenah C."/>
            <person name="Slattery M."/>
            <person name="Wrighton K.C."/>
            <person name="Wilkins M.J."/>
        </authorList>
    </citation>
    <scope>NUCLEOTIDE SEQUENCE [LARGE SCALE GENOMIC DNA]</scope>
    <source>
        <strain evidence="2">Licking1014_85</strain>
    </source>
</reference>
<dbReference type="Pfam" id="PF16363">
    <property type="entry name" value="GDP_Man_Dehyd"/>
    <property type="match status" value="1"/>
</dbReference>
<evidence type="ECO:0000313" key="3">
    <source>
        <dbReference type="Proteomes" id="UP000315589"/>
    </source>
</evidence>
<protein>
    <submittedName>
        <fullName evidence="2">GDPmannose 4,6-dehydratase</fullName>
    </submittedName>
</protein>
<dbReference type="AlphaFoldDB" id="A0A554LFP1"/>
<feature type="non-terminal residue" evidence="2">
    <location>
        <position position="1"/>
    </location>
</feature>
<dbReference type="InterPro" id="IPR036291">
    <property type="entry name" value="NAD(P)-bd_dom_sf"/>
</dbReference>
<organism evidence="2 3">
    <name type="scientific">Candidatus Berkelbacteria bacterium Licking1014_85</name>
    <dbReference type="NCBI Taxonomy" id="2017148"/>
    <lineage>
        <taxon>Bacteria</taxon>
        <taxon>Candidatus Berkelbacteria</taxon>
    </lineage>
</organism>
<feature type="domain" description="NAD(P)-binding" evidence="1">
    <location>
        <begin position="4"/>
        <end position="197"/>
    </location>
</feature>
<dbReference type="PANTHER" id="PTHR43245:SF13">
    <property type="entry name" value="UDP-D-APIOSE_UDP-D-XYLOSE SYNTHASE 2"/>
    <property type="match status" value="1"/>
</dbReference>
<evidence type="ECO:0000313" key="2">
    <source>
        <dbReference type="EMBL" id="TSC91690.1"/>
    </source>
</evidence>
<name>A0A554LFP1_9BACT</name>
<gene>
    <name evidence="2" type="ORF">CEN91_608</name>
</gene>
<dbReference type="InterPro" id="IPR050177">
    <property type="entry name" value="Lipid_A_modif_metabolic_enz"/>
</dbReference>
<accession>A0A554LFP1</accession>
<comment type="caution">
    <text evidence="2">The sequence shown here is derived from an EMBL/GenBank/DDBJ whole genome shotgun (WGS) entry which is preliminary data.</text>
</comment>
<dbReference type="SUPFAM" id="SSF51735">
    <property type="entry name" value="NAD(P)-binding Rossmann-fold domains"/>
    <property type="match status" value="1"/>
</dbReference>
<dbReference type="Gene3D" id="3.90.25.10">
    <property type="entry name" value="UDP-galactose 4-epimerase, domain 1"/>
    <property type="match status" value="1"/>
</dbReference>
<dbReference type="Gene3D" id="3.40.50.720">
    <property type="entry name" value="NAD(P)-binding Rossmann-like Domain"/>
    <property type="match status" value="1"/>
</dbReference>
<dbReference type="Proteomes" id="UP000315589">
    <property type="component" value="Unassembled WGS sequence"/>
</dbReference>
<dbReference type="EMBL" id="VMGI01000101">
    <property type="protein sequence ID" value="TSC91690.1"/>
    <property type="molecule type" value="Genomic_DNA"/>
</dbReference>
<proteinExistence type="predicted"/>
<dbReference type="PANTHER" id="PTHR43245">
    <property type="entry name" value="BIFUNCTIONAL POLYMYXIN RESISTANCE PROTEIN ARNA"/>
    <property type="match status" value="1"/>
</dbReference>
<dbReference type="InterPro" id="IPR016040">
    <property type="entry name" value="NAD(P)-bd_dom"/>
</dbReference>
<evidence type="ECO:0000259" key="1">
    <source>
        <dbReference type="Pfam" id="PF16363"/>
    </source>
</evidence>
<sequence length="205" mass="22920">AKIGKKVKILLASSGMVYGDCPKPAKETDKIKPIGDYAQSKAQMEKEALKFKNTNLQIVITRAFNHTGPGQKLGFVVPDFANQIAQIEKGKLSPKMKVGDLSAKRNFLDVRDVVSAYQLIMEKSKSSLYNIATAKPYSIEQILKILLSFSKVKIDVQIDKSKLRPSDVQKSTGSIAKIKKELGWQPKIPLETTLKKTLNFWRKIN</sequence>